<accession>A0A9X9I4D1</accession>
<dbReference type="AlphaFoldDB" id="A0A9X9I4D1"/>
<evidence type="ECO:0000313" key="1">
    <source>
        <dbReference type="EMBL" id="UTG75249.1"/>
    </source>
</evidence>
<dbReference type="GO" id="GO:0003824">
    <property type="term" value="F:catalytic activity"/>
    <property type="evidence" value="ECO:0007669"/>
    <property type="project" value="UniProtKB-ARBA"/>
</dbReference>
<dbReference type="Pfam" id="PF13332">
    <property type="entry name" value="Fil_haemagg_2"/>
    <property type="match status" value="1"/>
</dbReference>
<protein>
    <submittedName>
        <fullName evidence="1">Hemagglutinin repeat-containing protein</fullName>
    </submittedName>
</protein>
<dbReference type="EMBL" id="CP073118">
    <property type="protein sequence ID" value="UTG75249.1"/>
    <property type="molecule type" value="Genomic_DNA"/>
</dbReference>
<name>A0A9X9I4D1_NEISU</name>
<proteinExistence type="predicted"/>
<dbReference type="Proteomes" id="UP001057336">
    <property type="component" value="Chromosome"/>
</dbReference>
<reference evidence="1" key="1">
    <citation type="submission" date="2021-04" db="EMBL/GenBank/DDBJ databases">
        <title>Characterizing Neisseria spp. as novel respiratory pathobionts in bronchiectasis.</title>
        <authorList>
            <person name="Li L."/>
            <person name="Mac Aogain M."/>
            <person name="Xu T."/>
            <person name="Jaggi T.K."/>
            <person name="Chan L.Y."/>
            <person name="Keir H.R."/>
            <person name="Dicker A.J."/>
            <person name="Qu J."/>
            <person name="Liu Y."/>
            <person name="Chen H.S."/>
            <person name="Koh M.S."/>
            <person name="Ong T.H."/>
            <person name="Lim A.Y.H."/>
            <person name="Abisheganaden J."/>
            <person name="Low T.B."/>
            <person name="Oliver B.G."/>
            <person name="Tan N.S."/>
            <person name="Fang M."/>
            <person name="Chalmers J.D."/>
            <person name="Chotirmall S.H."/>
        </authorList>
    </citation>
    <scope>NUCLEOTIDE SEQUENCE</scope>
    <source>
        <strain evidence="1">CG0073</strain>
    </source>
</reference>
<evidence type="ECO:0000313" key="2">
    <source>
        <dbReference type="Proteomes" id="UP001057336"/>
    </source>
</evidence>
<dbReference type="InterPro" id="IPR025157">
    <property type="entry name" value="Hemagglutinin_rpt"/>
</dbReference>
<organism evidence="1 2">
    <name type="scientific">Neisseria subflava</name>
    <dbReference type="NCBI Taxonomy" id="28449"/>
    <lineage>
        <taxon>Bacteria</taxon>
        <taxon>Pseudomonadati</taxon>
        <taxon>Pseudomonadota</taxon>
        <taxon>Betaproteobacteria</taxon>
        <taxon>Neisseriales</taxon>
        <taxon>Neisseriaceae</taxon>
        <taxon>Neisseria</taxon>
    </lineage>
</organism>
<gene>
    <name evidence="1" type="ORF">KCG53_08410</name>
</gene>
<sequence>MNATNVVINAKDSAEIASNITANNNVNITAGNGVTFTESANTASNQGTAVNVGIGAGATINVETGVAVPHVNGSVGVNKTDNASSTATGANVAAGNDIKINANNGDVNLHGTNLVSNNSVEVEGNKVNTSGAISSVNEKNLTVNVNGSYASGKPNGGINAKGKNEANVTNTANTIQSDNVVITTGSPTGLSVNNTTINGNNVAYYYDDSKAPATNRYTYRSRQPSYAKRRLRY</sequence>